<protein>
    <recommendedName>
        <fullName evidence="7">TNFR-Cys domain-containing protein</fullName>
    </recommendedName>
</protein>
<reference evidence="8" key="1">
    <citation type="submission" date="2009-08" db="EMBL/GenBank/DDBJ databases">
        <title>Annotation of Salpingoeca rosetta.</title>
        <authorList>
            <consortium name="The Broad Institute Genome Sequencing Platform"/>
            <person name="Russ C."/>
            <person name="Cuomo C."/>
            <person name="Burger G."/>
            <person name="Gray M.W."/>
            <person name="Holland P.W.H."/>
            <person name="King N."/>
            <person name="Lang F.B.F."/>
            <person name="Roger A.J."/>
            <person name="Ruiz-Trillo I."/>
            <person name="Young S.K."/>
            <person name="Zeng Q."/>
            <person name="Gargeya S."/>
            <person name="Alvarado L."/>
            <person name="Berlin A."/>
            <person name="Chapman S.B."/>
            <person name="Chen Z."/>
            <person name="Freedman E."/>
            <person name="Gellesch M."/>
            <person name="Goldberg J."/>
            <person name="Griggs A."/>
            <person name="Gujja S."/>
            <person name="Heilman E."/>
            <person name="Heiman D."/>
            <person name="Howarth C."/>
            <person name="Mehta T."/>
            <person name="Neiman D."/>
            <person name="Pearson M."/>
            <person name="Roberts A."/>
            <person name="Saif S."/>
            <person name="Shea T."/>
            <person name="Shenoy N."/>
            <person name="Sisk P."/>
            <person name="Stolte C."/>
            <person name="Sykes S."/>
            <person name="White J."/>
            <person name="Yandava C."/>
            <person name="Haas B."/>
            <person name="Nusbaum C."/>
            <person name="Birren B."/>
        </authorList>
    </citation>
    <scope>NUCLEOTIDE SEQUENCE [LARGE SCALE GENOMIC DNA]</scope>
    <source>
        <strain evidence="8">ATCC 50818</strain>
    </source>
</reference>
<keyword evidence="3" id="KW-0472">Membrane</keyword>
<evidence type="ECO:0000256" key="2">
    <source>
        <dbReference type="ARBA" id="ARBA00022737"/>
    </source>
</evidence>
<keyword evidence="9" id="KW-1185">Reference proteome</keyword>
<organism evidence="9">
    <name type="scientific">Salpingoeca rosetta (strain ATCC 50818 / BSB-021)</name>
    <dbReference type="NCBI Taxonomy" id="946362"/>
    <lineage>
        <taxon>Eukaryota</taxon>
        <taxon>Choanoflagellata</taxon>
        <taxon>Craspedida</taxon>
        <taxon>Salpingoecidae</taxon>
        <taxon>Salpingoeca</taxon>
    </lineage>
</organism>
<dbReference type="PANTHER" id="PTHR46330">
    <property type="entry name" value="TUMOR NECROSIS FACTOR RECEPTOR SUPERFAMILY MEMBER 10B"/>
    <property type="match status" value="1"/>
</dbReference>
<accession>F2USI6</accession>
<dbReference type="InterPro" id="IPR001368">
    <property type="entry name" value="TNFR/NGFR_Cys_rich_reg"/>
</dbReference>
<evidence type="ECO:0000256" key="6">
    <source>
        <dbReference type="ARBA" id="ARBA00023180"/>
    </source>
</evidence>
<dbReference type="InParanoid" id="F2USI6"/>
<proteinExistence type="predicted"/>
<dbReference type="AlphaFoldDB" id="F2USI6"/>
<dbReference type="Gene3D" id="2.10.50.10">
    <property type="entry name" value="Tumor Necrosis Factor Receptor, subunit A, domain 2"/>
    <property type="match status" value="2"/>
</dbReference>
<dbReference type="EMBL" id="GL832994">
    <property type="protein sequence ID" value="EGD81095.1"/>
    <property type="molecule type" value="Genomic_DNA"/>
</dbReference>
<evidence type="ECO:0000256" key="4">
    <source>
        <dbReference type="ARBA" id="ARBA00023157"/>
    </source>
</evidence>
<keyword evidence="6" id="KW-0325">Glycoprotein</keyword>
<dbReference type="InterPro" id="IPR052491">
    <property type="entry name" value="TNFRSF10"/>
</dbReference>
<name>F2USI6_SALR5</name>
<comment type="subcellular location">
    <subcellularLocation>
        <location evidence="1">Membrane</location>
    </subcellularLocation>
</comment>
<evidence type="ECO:0000313" key="8">
    <source>
        <dbReference type="EMBL" id="EGD81095.1"/>
    </source>
</evidence>
<dbReference type="PANTHER" id="PTHR46330:SF6">
    <property type="entry name" value="HEMATOPOIETIC DEATH RECEPTOR-RELATED"/>
    <property type="match status" value="1"/>
</dbReference>
<dbReference type="Proteomes" id="UP000007799">
    <property type="component" value="Unassembled WGS sequence"/>
</dbReference>
<evidence type="ECO:0000259" key="7">
    <source>
        <dbReference type="SMART" id="SM00208"/>
    </source>
</evidence>
<dbReference type="KEGG" id="sre:PTSG_11044"/>
<feature type="domain" description="TNFR-Cys" evidence="7">
    <location>
        <begin position="490"/>
        <end position="528"/>
    </location>
</feature>
<dbReference type="SMART" id="SM00208">
    <property type="entry name" value="TNFR"/>
    <property type="match status" value="2"/>
</dbReference>
<keyword evidence="5" id="KW-0675">Receptor</keyword>
<evidence type="ECO:0000256" key="5">
    <source>
        <dbReference type="ARBA" id="ARBA00023170"/>
    </source>
</evidence>
<evidence type="ECO:0000256" key="1">
    <source>
        <dbReference type="ARBA" id="ARBA00004370"/>
    </source>
</evidence>
<dbReference type="GO" id="GO:0016020">
    <property type="term" value="C:membrane"/>
    <property type="evidence" value="ECO:0007669"/>
    <property type="project" value="UniProtKB-SubCell"/>
</dbReference>
<dbReference type="GeneID" id="16068492"/>
<keyword evidence="4" id="KW-1015">Disulfide bond</keyword>
<dbReference type="RefSeq" id="XP_004987964.1">
    <property type="nucleotide sequence ID" value="XM_004987907.1"/>
</dbReference>
<dbReference type="SUPFAM" id="SSF57586">
    <property type="entry name" value="TNF receptor-like"/>
    <property type="match status" value="1"/>
</dbReference>
<gene>
    <name evidence="8" type="ORF">PTSG_11044</name>
</gene>
<sequence length="896" mass="97535">MEYQPLPERASCFPTSVCEEPFIETIPPTLTTDCLCSCDTLTCSKLITQLFEEMVCAEPTDEQLDVVLDVCCSGQGEDGIRDTIRQMDANEARRSCPGCADTCECSAGFILVYEADSADCQPCDGVTEFSPSIGGSKCEPIEECERGQEEVSAPTCCSLDRVDGSMSCQMCPAGHYTEAGCHGSCSSFTCRAGTHHHHDSDSPDPVRGRHRVRGGLEEVQAMTFLISDRACDDQGVPCLPVTTYDAGKEETAEPTSTSDPVCSQCELGATFKPVDGQAESCCPVTHECEFGTFQSQVPTLDSNRECTLECSECPSGRYEIRACSTLENFELFPIPTPTTDRICRDLTQCNPSTEYERRLCHLITKCDPGEQRIRAPTSTSDTKCEPCLIGSTDHDRNPLTACQPWPYGHYVPAGSIGSCEQFLCPAGTADVDRRNASTRCARRARLAWTLPPSLASTPCTLVTECDLGCHEVVRPTMRPTIFTDRQCRRCIEGLFYRDSNTDFCTRVSPCEPGSFETAAPTISTDRECQMGPHMPQQQHFLSNEYELVAPSLVNDRECQRVRSCQDTEYEWSSLRCFHRACVPAYSVSLVFDAEFNALVGTQSGREAFEVALGTTIATVASLNEDFTARLFRWSTSGDITVMGFTASPCEADALWTTRRVALLLPPPTTNDSNELKASDAVDSWTTTALLEVTPAAAVVHAIATATTADEVVVVNVIVFAFLTSSSNSKEVGTVLLVGTRVLAVVGRHRQSSVAVRHAVFDDASLLLSLLSTNVHMSHHFTFYPSKRGKQNQGHSTAQDNSHIAWCHLQGSQTAKCNVACTNSTNDKAAGIHQPPLCVRVLQAKKTHKAGHSTTLLLLLLLYLNASHQPFKQAPPVMPLPLATAMASCIDDAVASQ</sequence>
<evidence type="ECO:0000256" key="3">
    <source>
        <dbReference type="ARBA" id="ARBA00023136"/>
    </source>
</evidence>
<evidence type="ECO:0000313" key="9">
    <source>
        <dbReference type="Proteomes" id="UP000007799"/>
    </source>
</evidence>
<keyword evidence="2" id="KW-0677">Repeat</keyword>
<feature type="domain" description="TNFR-Cys" evidence="7">
    <location>
        <begin position="349"/>
        <end position="384"/>
    </location>
</feature>